<dbReference type="RefSeq" id="WP_196150651.1">
    <property type="nucleotide sequence ID" value="NZ_JADMLG010000007.1"/>
</dbReference>
<proteinExistence type="predicted"/>
<dbReference type="AlphaFoldDB" id="A0A931N567"/>
<organism evidence="2 3">
    <name type="scientific">Nocardia bovistercoris</name>
    <dbReference type="NCBI Taxonomy" id="2785916"/>
    <lineage>
        <taxon>Bacteria</taxon>
        <taxon>Bacillati</taxon>
        <taxon>Actinomycetota</taxon>
        <taxon>Actinomycetes</taxon>
        <taxon>Mycobacteriales</taxon>
        <taxon>Nocardiaceae</taxon>
        <taxon>Nocardia</taxon>
    </lineage>
</organism>
<feature type="signal peptide" evidence="1">
    <location>
        <begin position="1"/>
        <end position="27"/>
    </location>
</feature>
<gene>
    <name evidence="2" type="ORF">IT779_18845</name>
</gene>
<keyword evidence="3" id="KW-1185">Reference proteome</keyword>
<keyword evidence="1" id="KW-0732">Signal</keyword>
<dbReference type="Proteomes" id="UP000655751">
    <property type="component" value="Unassembled WGS sequence"/>
</dbReference>
<accession>A0A931N567</accession>
<dbReference type="EMBL" id="JADMLG010000007">
    <property type="protein sequence ID" value="MBH0778343.1"/>
    <property type="molecule type" value="Genomic_DNA"/>
</dbReference>
<reference evidence="2" key="1">
    <citation type="submission" date="2020-11" db="EMBL/GenBank/DDBJ databases">
        <title>Nocardia NEAU-351.nov., a novel actinomycete isolated from the cow dung.</title>
        <authorList>
            <person name="Zhang X."/>
        </authorList>
    </citation>
    <scope>NUCLEOTIDE SEQUENCE</scope>
    <source>
        <strain evidence="2">NEAU-351</strain>
    </source>
</reference>
<evidence type="ECO:0000313" key="2">
    <source>
        <dbReference type="EMBL" id="MBH0778343.1"/>
    </source>
</evidence>
<evidence type="ECO:0000256" key="1">
    <source>
        <dbReference type="SAM" id="SignalP"/>
    </source>
</evidence>
<evidence type="ECO:0000313" key="3">
    <source>
        <dbReference type="Proteomes" id="UP000655751"/>
    </source>
</evidence>
<comment type="caution">
    <text evidence="2">The sequence shown here is derived from an EMBL/GenBank/DDBJ whole genome shotgun (WGS) entry which is preliminary data.</text>
</comment>
<feature type="chain" id="PRO_5038483493" evidence="1">
    <location>
        <begin position="28"/>
        <end position="72"/>
    </location>
</feature>
<name>A0A931N567_9NOCA</name>
<sequence>MRFMTAKFGIGLTVAAAAVVFSAGPVAAEPNDLSTRASAEQVLLPESGSAGVYNNLMCWLHTISADVPCMWT</sequence>
<protein>
    <submittedName>
        <fullName evidence="2">Uncharacterized protein</fullName>
    </submittedName>
</protein>